<keyword evidence="5 7" id="KW-0472">Membrane</keyword>
<evidence type="ECO:0000256" key="5">
    <source>
        <dbReference type="ARBA" id="ARBA00023136"/>
    </source>
</evidence>
<organism evidence="10 11">
    <name type="scientific">Hallella seregens ATCC 51272</name>
    <dbReference type="NCBI Taxonomy" id="1336250"/>
    <lineage>
        <taxon>Bacteria</taxon>
        <taxon>Pseudomonadati</taxon>
        <taxon>Bacteroidota</taxon>
        <taxon>Bacteroidia</taxon>
        <taxon>Bacteroidales</taxon>
        <taxon>Prevotellaceae</taxon>
        <taxon>Hallella</taxon>
    </lineage>
</organism>
<keyword evidence="11" id="KW-1185">Reference proteome</keyword>
<reference evidence="10 11" key="1">
    <citation type="submission" date="2024-09" db="EMBL/GenBank/DDBJ databases">
        <authorList>
            <person name="Sun Q."/>
            <person name="Mori K."/>
        </authorList>
    </citation>
    <scope>NUCLEOTIDE SEQUENCE [LARGE SCALE GENOMIC DNA]</scope>
    <source>
        <strain evidence="10 11">ATCC 51272</strain>
    </source>
</reference>
<evidence type="ECO:0000313" key="11">
    <source>
        <dbReference type="Proteomes" id="UP001589688"/>
    </source>
</evidence>
<evidence type="ECO:0000256" key="4">
    <source>
        <dbReference type="ARBA" id="ARBA00022692"/>
    </source>
</evidence>
<dbReference type="SUPFAM" id="SSF56935">
    <property type="entry name" value="Porins"/>
    <property type="match status" value="1"/>
</dbReference>
<feature type="chain" id="PRO_5046240554" evidence="8">
    <location>
        <begin position="26"/>
        <end position="1042"/>
    </location>
</feature>
<comment type="caution">
    <text evidence="10">The sequence shown here is derived from an EMBL/GenBank/DDBJ whole genome shotgun (WGS) entry which is preliminary data.</text>
</comment>
<dbReference type="InterPro" id="IPR037066">
    <property type="entry name" value="Plug_dom_sf"/>
</dbReference>
<evidence type="ECO:0000313" key="10">
    <source>
        <dbReference type="EMBL" id="MFB9896423.1"/>
    </source>
</evidence>
<evidence type="ECO:0000256" key="3">
    <source>
        <dbReference type="ARBA" id="ARBA00022452"/>
    </source>
</evidence>
<dbReference type="InterPro" id="IPR036942">
    <property type="entry name" value="Beta-barrel_TonB_sf"/>
</dbReference>
<accession>A0ABV5ZGC0</accession>
<dbReference type="InterPro" id="IPR023996">
    <property type="entry name" value="TonB-dep_OMP_SusC/RagA"/>
</dbReference>
<keyword evidence="6 7" id="KW-0998">Cell outer membrane</keyword>
<keyword evidence="8" id="KW-0732">Signal</keyword>
<dbReference type="InterPro" id="IPR008969">
    <property type="entry name" value="CarboxyPept-like_regulatory"/>
</dbReference>
<dbReference type="Gene3D" id="2.170.130.10">
    <property type="entry name" value="TonB-dependent receptor, plug domain"/>
    <property type="match status" value="1"/>
</dbReference>
<proteinExistence type="inferred from homology"/>
<name>A0ABV5ZGC0_9BACT</name>
<evidence type="ECO:0000256" key="7">
    <source>
        <dbReference type="PROSITE-ProRule" id="PRU01360"/>
    </source>
</evidence>
<sequence>MNKNTMIRNLTVALITGMALPTVGAAQNMFKGTVVNSSTHEKFAGARITIVGTQQIAMSDETGSFEFKNTKRDCVLKVEAPGCEVQMVALQGKEKLCIQLVPLSSSKPFYTEETLSAITSNHIDNMGNGTLTPTENLDMALQGSIRNISQSGIDAAGSVVLARGMHSINLTHAPLYIVDGVIWQSQDNQSSIHAGYFSNPLALISPEDIESIQILKNGTAIYGAKAANGVVIINTKRCHNMATEISVNAWVGIKSAFKAVPMMNAKDYRTYASDVMRGMENIKNLAEKYHFLNDDPNSSNYLASHNNTNWNDEINQSAFMQNYSIGVRGGDDIALYSFSLGYAHNNGNIQKNNFNRLNVRFNSDIKFTQHLTTQANIAFAQITRDLFDDGINEHSSPLYLSYIKSPLYHPYQYGISGKLFDKISDKDELGMGNPLAITDIAEGKTKNYRFTASLMPKYRFTDRFALSALVGYSWDKIKESSFTPDFGLAEQQLYNAQGDWYGEGKNSVASLMTRHNTLTVGANADWDLLKGMHNLKINGGFTYLNNTFESNYGMGYNTGSDNLKNLSVTNSALRTTTGTDDNWRTARWHFVADYNLHYRYFLTASTTLESNSRFGKNADGAIRIGGISWGMFPSVTAAWVVSNEQWMKNLPFVNYLKIYTGYELTGNDDLPVNATRTYFQNIGYAGLAKGLALSNIGNDKLAWEKTGIWNIGLDMNLFNNRLNIGAEYYISNTNNLLVQKQLGEEYGLKYYWSNDGKLGNKGYNINFNARLIDNKSWKVNAGTSIGHYKNEVKALGNDAFANSLFGGEVLTAIGQPLGVFYGYKTLGVFATSQEAEQAHLAVVSETGAKTYFGAGDIHFAEVKQDGIIDENDRQVIGNPNPDVFGNFRFNLQYKAFSLAAVFTYSIGNDAYNALRARLESGSSLNNQTPNLLNRWTADGQATNVPRATYADPMGNARFSDRWIENASFLKLKQLMASYTLPIKPKFIQGASVWVAVGNVFTLTKYLGSDPEFCYGNNLLYQGIDAGLVPSTRSYNIGIKLNL</sequence>
<feature type="domain" description="TonB-dependent receptor plug" evidence="9">
    <location>
        <begin position="132"/>
        <end position="230"/>
    </location>
</feature>
<gene>
    <name evidence="10" type="ORF">ACFFK8_00915</name>
</gene>
<keyword evidence="3 7" id="KW-1134">Transmembrane beta strand</keyword>
<dbReference type="Pfam" id="PF07715">
    <property type="entry name" value="Plug"/>
    <property type="match status" value="1"/>
</dbReference>
<dbReference type="PROSITE" id="PS52016">
    <property type="entry name" value="TONB_DEPENDENT_REC_3"/>
    <property type="match status" value="1"/>
</dbReference>
<dbReference type="InterPro" id="IPR012910">
    <property type="entry name" value="Plug_dom"/>
</dbReference>
<evidence type="ECO:0000256" key="6">
    <source>
        <dbReference type="ARBA" id="ARBA00023237"/>
    </source>
</evidence>
<evidence type="ECO:0000256" key="2">
    <source>
        <dbReference type="ARBA" id="ARBA00022448"/>
    </source>
</evidence>
<keyword evidence="4 7" id="KW-0812">Transmembrane</keyword>
<evidence type="ECO:0000256" key="8">
    <source>
        <dbReference type="SAM" id="SignalP"/>
    </source>
</evidence>
<feature type="signal peptide" evidence="8">
    <location>
        <begin position="1"/>
        <end position="25"/>
    </location>
</feature>
<dbReference type="NCBIfam" id="TIGR04056">
    <property type="entry name" value="OMP_RagA_SusC"/>
    <property type="match status" value="1"/>
</dbReference>
<keyword evidence="2 7" id="KW-0813">Transport</keyword>
<dbReference type="InterPro" id="IPR039426">
    <property type="entry name" value="TonB-dep_rcpt-like"/>
</dbReference>
<dbReference type="Proteomes" id="UP001589688">
    <property type="component" value="Unassembled WGS sequence"/>
</dbReference>
<evidence type="ECO:0000256" key="1">
    <source>
        <dbReference type="ARBA" id="ARBA00004571"/>
    </source>
</evidence>
<dbReference type="RefSeq" id="WP_084567352.1">
    <property type="nucleotide sequence ID" value="NZ_JADU01000018.1"/>
</dbReference>
<comment type="subcellular location">
    <subcellularLocation>
        <location evidence="1 7">Cell outer membrane</location>
        <topology evidence="1 7">Multi-pass membrane protein</topology>
    </subcellularLocation>
</comment>
<dbReference type="EMBL" id="JBHLZF010000001">
    <property type="protein sequence ID" value="MFB9896423.1"/>
    <property type="molecule type" value="Genomic_DNA"/>
</dbReference>
<comment type="similarity">
    <text evidence="7">Belongs to the TonB-dependent receptor family.</text>
</comment>
<evidence type="ECO:0000259" key="9">
    <source>
        <dbReference type="Pfam" id="PF07715"/>
    </source>
</evidence>
<dbReference type="Gene3D" id="2.40.170.20">
    <property type="entry name" value="TonB-dependent receptor, beta-barrel domain"/>
    <property type="match status" value="1"/>
</dbReference>
<protein>
    <submittedName>
        <fullName evidence="10">SusC/RagA family TonB-linked outer membrane protein</fullName>
    </submittedName>
</protein>
<dbReference type="SUPFAM" id="SSF49464">
    <property type="entry name" value="Carboxypeptidase regulatory domain-like"/>
    <property type="match status" value="1"/>
</dbReference>
<dbReference type="Gene3D" id="2.60.40.1120">
    <property type="entry name" value="Carboxypeptidase-like, regulatory domain"/>
    <property type="match status" value="1"/>
</dbReference>